<feature type="compositionally biased region" description="Polar residues" evidence="1">
    <location>
        <begin position="320"/>
        <end position="334"/>
    </location>
</feature>
<name>A0A0D2BXD5_9EURO</name>
<dbReference type="EMBL" id="KN847319">
    <property type="protein sequence ID" value="KIW57056.1"/>
    <property type="molecule type" value="Genomic_DNA"/>
</dbReference>
<feature type="transmembrane region" description="Helical" evidence="2">
    <location>
        <begin position="61"/>
        <end position="85"/>
    </location>
</feature>
<protein>
    <recommendedName>
        <fullName evidence="5">DUF676 domain-containing protein</fullName>
    </recommendedName>
</protein>
<sequence length="455" mass="50247">MEPTTPRPYTANPLLLMLSDLGLFASITFTRSWSAGLPSIVLPISSTNHLDELAVTPGNLWAILLHGTLIIGQTLFLFSLFPLAFGLLPSVYFLYIVGFVAGNQAVSVLLNGWRQHTLITSDPQCVEGWAAHPNEKWVLINGVAVGRHWLRSNLNRLAMTFRRPVHAIHNQTRGIIFDVLECIVQRDLNYATLDIRQAYSALINILSDDQVHKVVLILHSQGAIEGGMVLDWLYATVSAKDIRKLEIYTFGNAANHWNAPANGGGSNSSLSTALDSSNGVLQDNQSQRLVKYIEHYANTGDYVSRFGILHFRPDHARPNSAVSGTTPARRTPSANIDPRIEDKNRFIGRLFKREGSGHQLNQHYLDNIFEMKNVDTSVLKKGRVKDGNPYMDSQVDVAAIEWDTVQSIDSTIDGSGNGRAANAGTGGPTKQIKQESRLWGYRNGGDPDQDAQKAR</sequence>
<feature type="region of interest" description="Disordered" evidence="1">
    <location>
        <begin position="410"/>
        <end position="455"/>
    </location>
</feature>
<dbReference type="PANTHER" id="PTHR42044:SF2">
    <property type="entry name" value="DUF676 DOMAIN-CONTAINING PROTEIN"/>
    <property type="match status" value="1"/>
</dbReference>
<organism evidence="3 4">
    <name type="scientific">Exophiala xenobiotica</name>
    <dbReference type="NCBI Taxonomy" id="348802"/>
    <lineage>
        <taxon>Eukaryota</taxon>
        <taxon>Fungi</taxon>
        <taxon>Dikarya</taxon>
        <taxon>Ascomycota</taxon>
        <taxon>Pezizomycotina</taxon>
        <taxon>Eurotiomycetes</taxon>
        <taxon>Chaetothyriomycetidae</taxon>
        <taxon>Chaetothyriales</taxon>
        <taxon>Herpotrichiellaceae</taxon>
        <taxon>Exophiala</taxon>
    </lineage>
</organism>
<evidence type="ECO:0008006" key="5">
    <source>
        <dbReference type="Google" id="ProtNLM"/>
    </source>
</evidence>
<accession>A0A0D2BXD5</accession>
<dbReference type="AlphaFoldDB" id="A0A0D2BXD5"/>
<dbReference type="PANTHER" id="PTHR42044">
    <property type="entry name" value="DUF676 DOMAIN-CONTAINING PROTEIN-RELATED"/>
    <property type="match status" value="1"/>
</dbReference>
<gene>
    <name evidence="3" type="ORF">PV05_05660</name>
</gene>
<keyword evidence="4" id="KW-1185">Reference proteome</keyword>
<evidence type="ECO:0000256" key="2">
    <source>
        <dbReference type="SAM" id="Phobius"/>
    </source>
</evidence>
<feature type="transmembrane region" description="Helical" evidence="2">
    <location>
        <begin position="21"/>
        <end position="41"/>
    </location>
</feature>
<keyword evidence="2" id="KW-0812">Transmembrane</keyword>
<dbReference type="HOGENOM" id="CLU_023866_2_0_1"/>
<dbReference type="STRING" id="348802.A0A0D2BXD5"/>
<dbReference type="RefSeq" id="XP_013317640.1">
    <property type="nucleotide sequence ID" value="XM_013462186.1"/>
</dbReference>
<proteinExistence type="predicted"/>
<feature type="transmembrane region" description="Helical" evidence="2">
    <location>
        <begin position="92"/>
        <end position="113"/>
    </location>
</feature>
<evidence type="ECO:0000313" key="3">
    <source>
        <dbReference type="EMBL" id="KIW57056.1"/>
    </source>
</evidence>
<evidence type="ECO:0000313" key="4">
    <source>
        <dbReference type="Proteomes" id="UP000054342"/>
    </source>
</evidence>
<keyword evidence="2" id="KW-0472">Membrane</keyword>
<keyword evidence="2" id="KW-1133">Transmembrane helix</keyword>
<dbReference type="Proteomes" id="UP000054342">
    <property type="component" value="Unassembled WGS sequence"/>
</dbReference>
<reference evidence="3 4" key="1">
    <citation type="submission" date="2015-01" db="EMBL/GenBank/DDBJ databases">
        <title>The Genome Sequence of Exophiala xenobiotica CBS118157.</title>
        <authorList>
            <consortium name="The Broad Institute Genomics Platform"/>
            <person name="Cuomo C."/>
            <person name="de Hoog S."/>
            <person name="Gorbushina A."/>
            <person name="Stielow B."/>
            <person name="Teixiera M."/>
            <person name="Abouelleil A."/>
            <person name="Chapman S.B."/>
            <person name="Priest M."/>
            <person name="Young S.K."/>
            <person name="Wortman J."/>
            <person name="Nusbaum C."/>
            <person name="Birren B."/>
        </authorList>
    </citation>
    <scope>NUCLEOTIDE SEQUENCE [LARGE SCALE GENOMIC DNA]</scope>
    <source>
        <strain evidence="3 4">CBS 118157</strain>
    </source>
</reference>
<evidence type="ECO:0000256" key="1">
    <source>
        <dbReference type="SAM" id="MobiDB-lite"/>
    </source>
</evidence>
<dbReference type="GeneID" id="25327568"/>
<feature type="region of interest" description="Disordered" evidence="1">
    <location>
        <begin position="317"/>
        <end position="336"/>
    </location>
</feature>
<dbReference type="OrthoDB" id="202545at2759"/>